<reference evidence="2" key="1">
    <citation type="submission" date="2021-01" db="EMBL/GenBank/DDBJ databases">
        <authorList>
            <person name="Corre E."/>
            <person name="Pelletier E."/>
            <person name="Niang G."/>
            <person name="Scheremetjew M."/>
            <person name="Finn R."/>
            <person name="Kale V."/>
            <person name="Holt S."/>
            <person name="Cochrane G."/>
            <person name="Meng A."/>
            <person name="Brown T."/>
            <person name="Cohen L."/>
        </authorList>
    </citation>
    <scope>NUCLEOTIDE SEQUENCE</scope>
    <source>
        <strain evidence="2">NIES-381</strain>
    </source>
</reference>
<gene>
    <name evidence="2" type="ORF">EGYM00392_LOCUS28169</name>
</gene>
<evidence type="ECO:0008006" key="3">
    <source>
        <dbReference type="Google" id="ProtNLM"/>
    </source>
</evidence>
<dbReference type="InterPro" id="IPR011992">
    <property type="entry name" value="EF-hand-dom_pair"/>
</dbReference>
<dbReference type="EMBL" id="HBGA01075494">
    <property type="protein sequence ID" value="CAD9017060.1"/>
    <property type="molecule type" value="Transcribed_RNA"/>
</dbReference>
<evidence type="ECO:0000256" key="1">
    <source>
        <dbReference type="SAM" id="MobiDB-lite"/>
    </source>
</evidence>
<feature type="compositionally biased region" description="Polar residues" evidence="1">
    <location>
        <begin position="566"/>
        <end position="584"/>
    </location>
</feature>
<feature type="region of interest" description="Disordered" evidence="1">
    <location>
        <begin position="100"/>
        <end position="121"/>
    </location>
</feature>
<dbReference type="AlphaFoldDB" id="A0A7S1NGV2"/>
<name>A0A7S1NGV2_9EUGL</name>
<dbReference type="SUPFAM" id="SSF47473">
    <property type="entry name" value="EF-hand"/>
    <property type="match status" value="1"/>
</dbReference>
<sequence length="661" mass="72716">MVLDLPRAPSSYAFEKQHTSYAFDNEHPNARQGSLPKTRDKQNSSASGNSRKFSIVGGLKHGGFVGLVKSVAPSTANPTSNFKSKIQALIAAARVSGDADVAKSGNEEESEEEKKDMPPPIKSLTAAEREGCIRHFQAMQGGVGDLEALQALLNLCGQILCLEDLQNACDHIGLCFDRYRRDSYMDLDTFLRLMQYLKDTHVDQMQDPDFDTLEAFLAMGGNADGTGHVATDVLSTALTSFGLSEDVAKTIAAGTREREGSEGVVKYEHFKVALKVKAKDFWDVESNDFVHQKGGQKDVHRTDTQHKLKMFEEAEQKYQDRLRPKTPRITPRVNESPGHALKEVANRLTVQSSGQPGSLSVADRKGSEDAPSRDSGILLAIPRLHDSQVKARDPMNPWQAQLNGILYNHMHRIISGGPFKQKPTLELPGTKTLLANAKRLLLKPKTHRKTKQEPRVPRCLLRFEEEQRKAAEAMGDVKQSLEVAEATLQRRLKVIDRKAKQKYAVAREGRRARALGTWRPASAMSSVSTGRQRSTMYAASDSWTYGSVGQPWHADPEPWGGESGRETQATSSNEPSSVHETSGLQWFFGSPGSPAAGSPGVKPEAMDPSQSLLRSPTESQQFFVAGGRMIQATPYAFIDLGVATPTFEEPTPQLHSSQMEL</sequence>
<feature type="compositionally biased region" description="Basic and acidic residues" evidence="1">
    <location>
        <begin position="362"/>
        <end position="372"/>
    </location>
</feature>
<proteinExistence type="predicted"/>
<feature type="compositionally biased region" description="Low complexity" evidence="1">
    <location>
        <begin position="589"/>
        <end position="600"/>
    </location>
</feature>
<evidence type="ECO:0000313" key="2">
    <source>
        <dbReference type="EMBL" id="CAD9017060.1"/>
    </source>
</evidence>
<feature type="region of interest" description="Disordered" evidence="1">
    <location>
        <begin position="350"/>
        <end position="374"/>
    </location>
</feature>
<protein>
    <recommendedName>
        <fullName evidence="3">EF-hand domain-containing protein</fullName>
    </recommendedName>
</protein>
<feature type="region of interest" description="Disordered" evidence="1">
    <location>
        <begin position="18"/>
        <end position="52"/>
    </location>
</feature>
<accession>A0A7S1NGV2</accession>
<feature type="region of interest" description="Disordered" evidence="1">
    <location>
        <begin position="548"/>
        <end position="615"/>
    </location>
</feature>
<feature type="compositionally biased region" description="Polar residues" evidence="1">
    <location>
        <begin position="43"/>
        <end position="52"/>
    </location>
</feature>
<organism evidence="2">
    <name type="scientific">Eutreptiella gymnastica</name>
    <dbReference type="NCBI Taxonomy" id="73025"/>
    <lineage>
        <taxon>Eukaryota</taxon>
        <taxon>Discoba</taxon>
        <taxon>Euglenozoa</taxon>
        <taxon>Euglenida</taxon>
        <taxon>Spirocuta</taxon>
        <taxon>Euglenophyceae</taxon>
        <taxon>Eutreptiales</taxon>
        <taxon>Eutreptiaceae</taxon>
        <taxon>Eutreptiella</taxon>
    </lineage>
</organism>